<evidence type="ECO:0008006" key="3">
    <source>
        <dbReference type="Google" id="ProtNLM"/>
    </source>
</evidence>
<protein>
    <recommendedName>
        <fullName evidence="3">Sporulation initiation factor Spo0A C-terminal domain-containing protein</fullName>
    </recommendedName>
</protein>
<gene>
    <name evidence="1" type="ORF">JQM67_00080</name>
</gene>
<accession>A0ABS9CIQ0</accession>
<organism evidence="1 2">
    <name type="scientific">Anaeromassilibacillus senegalensis</name>
    <dbReference type="NCBI Taxonomy" id="1673717"/>
    <lineage>
        <taxon>Bacteria</taxon>
        <taxon>Bacillati</taxon>
        <taxon>Bacillota</taxon>
        <taxon>Clostridia</taxon>
        <taxon>Eubacteriales</taxon>
        <taxon>Acutalibacteraceae</taxon>
        <taxon>Anaeromassilibacillus</taxon>
    </lineage>
</organism>
<dbReference type="RefSeq" id="WP_235321955.1">
    <property type="nucleotide sequence ID" value="NZ_JAFBIT010000001.1"/>
</dbReference>
<dbReference type="Proteomes" id="UP001299220">
    <property type="component" value="Unassembled WGS sequence"/>
</dbReference>
<name>A0ABS9CIQ0_9FIRM</name>
<keyword evidence="2" id="KW-1185">Reference proteome</keyword>
<dbReference type="EMBL" id="JAFBIT010000001">
    <property type="protein sequence ID" value="MCF2651007.1"/>
    <property type="molecule type" value="Genomic_DNA"/>
</dbReference>
<evidence type="ECO:0000313" key="1">
    <source>
        <dbReference type="EMBL" id="MCF2651007.1"/>
    </source>
</evidence>
<proteinExistence type="predicted"/>
<comment type="caution">
    <text evidence="1">The sequence shown here is derived from an EMBL/GenBank/DDBJ whole genome shotgun (WGS) entry which is preliminary data.</text>
</comment>
<evidence type="ECO:0000313" key="2">
    <source>
        <dbReference type="Proteomes" id="UP001299220"/>
    </source>
</evidence>
<sequence length="70" mass="7667">MKNNEKNGLILCVAEKHGVDGETVRSGIREAIRAAQQSENSTARAFWDTVPADASDLDVVRLITELLRVS</sequence>
<reference evidence="1 2" key="1">
    <citation type="submission" date="2020-12" db="EMBL/GenBank/DDBJ databases">
        <title>Whole genome sequences of gut porcine anaerobes.</title>
        <authorList>
            <person name="Kubasova T."/>
            <person name="Jahodarova E."/>
            <person name="Rychlik I."/>
        </authorList>
    </citation>
    <scope>NUCLEOTIDE SEQUENCE [LARGE SCALE GENOMIC DNA]</scope>
    <source>
        <strain evidence="1 2">An867</strain>
    </source>
</reference>